<organism evidence="1 2">
    <name type="scientific">Engystomops pustulosus</name>
    <name type="common">Tungara frog</name>
    <name type="synonym">Physalaemus pustulosus</name>
    <dbReference type="NCBI Taxonomy" id="76066"/>
    <lineage>
        <taxon>Eukaryota</taxon>
        <taxon>Metazoa</taxon>
        <taxon>Chordata</taxon>
        <taxon>Craniata</taxon>
        <taxon>Vertebrata</taxon>
        <taxon>Euteleostomi</taxon>
        <taxon>Amphibia</taxon>
        <taxon>Batrachia</taxon>
        <taxon>Anura</taxon>
        <taxon>Neobatrachia</taxon>
        <taxon>Hyloidea</taxon>
        <taxon>Leptodactylidae</taxon>
        <taxon>Leiuperinae</taxon>
        <taxon>Engystomops</taxon>
    </lineage>
</organism>
<dbReference type="EMBL" id="WNYA01002569">
    <property type="protein sequence ID" value="KAG8544097.1"/>
    <property type="molecule type" value="Genomic_DNA"/>
</dbReference>
<protein>
    <recommendedName>
        <fullName evidence="3">UPAR/Ly6 domain-containing protein</fullName>
    </recommendedName>
</protein>
<evidence type="ECO:0000313" key="1">
    <source>
        <dbReference type="EMBL" id="KAG8544097.1"/>
    </source>
</evidence>
<dbReference type="AlphaFoldDB" id="A0AAV6Z9V1"/>
<evidence type="ECO:0008006" key="3">
    <source>
        <dbReference type="Google" id="ProtNLM"/>
    </source>
</evidence>
<sequence length="112" mass="11838">GVEGRACFGSSVLKFSHVDASACSRTLPPLRHQSVLLLAGGVLHCSLRSFRMGSLLLTTCLLSSLVSAGYSITCFVCRAEGEFSCTGEERPCPKDYVCAATSSITIMGMSHT</sequence>
<feature type="non-terminal residue" evidence="1">
    <location>
        <position position="1"/>
    </location>
</feature>
<accession>A0AAV6Z9V1</accession>
<proteinExistence type="predicted"/>
<dbReference type="Proteomes" id="UP000824782">
    <property type="component" value="Unassembled WGS sequence"/>
</dbReference>
<name>A0AAV6Z9V1_ENGPU</name>
<reference evidence="1" key="1">
    <citation type="thesis" date="2020" institute="ProQuest LLC" country="789 East Eisenhower Parkway, Ann Arbor, MI, USA">
        <title>Comparative Genomics and Chromosome Evolution.</title>
        <authorList>
            <person name="Mudd A.B."/>
        </authorList>
    </citation>
    <scope>NUCLEOTIDE SEQUENCE</scope>
    <source>
        <strain evidence="1">237g6f4</strain>
        <tissue evidence="1">Blood</tissue>
    </source>
</reference>
<gene>
    <name evidence="1" type="ORF">GDO81_023086</name>
</gene>
<keyword evidence="2" id="KW-1185">Reference proteome</keyword>
<evidence type="ECO:0000313" key="2">
    <source>
        <dbReference type="Proteomes" id="UP000824782"/>
    </source>
</evidence>
<comment type="caution">
    <text evidence="1">The sequence shown here is derived from an EMBL/GenBank/DDBJ whole genome shotgun (WGS) entry which is preliminary data.</text>
</comment>